<accession>A0A183J9C1</accession>
<dbReference type="WBParaSite" id="SBAD_0001287701-mRNA-1">
    <property type="protein sequence ID" value="SBAD_0001287701-mRNA-1"/>
    <property type="gene ID" value="SBAD_0001287701"/>
</dbReference>
<dbReference type="PANTHER" id="PTHR11731">
    <property type="entry name" value="PROTEASE FAMILY S9B,C DIPEPTIDYL-PEPTIDASE IV-RELATED"/>
    <property type="match status" value="1"/>
</dbReference>
<dbReference type="PANTHER" id="PTHR11731:SF193">
    <property type="entry name" value="DIPEPTIDYL PEPTIDASE 9"/>
    <property type="match status" value="1"/>
</dbReference>
<name>A0A183J9C1_9BILA</name>
<sequence>MDTDIPKAGFDSLPSTSRILSDIQLTFGEWEVFVDEAKTLIYFLGYRDSPLEKPPKIFNFVGRSSGFLHYCYVFTPDNCEETLKYPTVLYVYGGPEVQLVKNVWTGYEHLCLTNIASNMWWQFDFCTTVLTYRSMCVQKLTSLGYVVIIIDGRGSAHRGIKFESVLKQKMGVVEIEDQMEGLFAIAEEYKIIDLERVAIYGWSYGGYLSLMAICQNPEVFKVSFGWVVFHYLFGQVMSRSFKIAISGAPVVNWNLYDTAYTERYLGLPQENSAVYVESSLLSRVDDFPSEAGRVLIIHGLLDENVHFKHTSTLVEALVNAGKPHQLQIIPNEGHAFRSAASLQYMDALIIDFL</sequence>
<dbReference type="GO" id="GO:0006508">
    <property type="term" value="P:proteolysis"/>
    <property type="evidence" value="ECO:0007669"/>
    <property type="project" value="InterPro"/>
</dbReference>
<dbReference type="Gene3D" id="3.40.50.1820">
    <property type="entry name" value="alpha/beta hydrolase"/>
    <property type="match status" value="1"/>
</dbReference>
<keyword evidence="3" id="KW-1185">Reference proteome</keyword>
<organism evidence="4">
    <name type="scientific">Soboliphyme baturini</name>
    <dbReference type="NCBI Taxonomy" id="241478"/>
    <lineage>
        <taxon>Eukaryota</taxon>
        <taxon>Metazoa</taxon>
        <taxon>Ecdysozoa</taxon>
        <taxon>Nematoda</taxon>
        <taxon>Enoplea</taxon>
        <taxon>Dorylaimia</taxon>
        <taxon>Dioctophymatida</taxon>
        <taxon>Dioctophymatoidea</taxon>
        <taxon>Soboliphymatidae</taxon>
        <taxon>Soboliphyme</taxon>
    </lineage>
</organism>
<feature type="domain" description="Peptidase S9 prolyl oligopeptidase catalytic" evidence="1">
    <location>
        <begin position="238"/>
        <end position="353"/>
    </location>
</feature>
<dbReference type="GO" id="GO:0008236">
    <property type="term" value="F:serine-type peptidase activity"/>
    <property type="evidence" value="ECO:0007669"/>
    <property type="project" value="InterPro"/>
</dbReference>
<evidence type="ECO:0000313" key="4">
    <source>
        <dbReference type="WBParaSite" id="SBAD_0001287701-mRNA-1"/>
    </source>
</evidence>
<dbReference type="SUPFAM" id="SSF53474">
    <property type="entry name" value="alpha/beta-Hydrolases"/>
    <property type="match status" value="1"/>
</dbReference>
<protein>
    <submittedName>
        <fullName evidence="4">Peptidase_S9 domain-containing protein</fullName>
    </submittedName>
</protein>
<dbReference type="InterPro" id="IPR001375">
    <property type="entry name" value="Peptidase_S9_cat"/>
</dbReference>
<dbReference type="AlphaFoldDB" id="A0A183J9C1"/>
<evidence type="ECO:0000259" key="1">
    <source>
        <dbReference type="Pfam" id="PF00326"/>
    </source>
</evidence>
<dbReference type="OrthoDB" id="16520at2759"/>
<dbReference type="Proteomes" id="UP000270296">
    <property type="component" value="Unassembled WGS sequence"/>
</dbReference>
<dbReference type="GO" id="GO:0008239">
    <property type="term" value="F:dipeptidyl-peptidase activity"/>
    <property type="evidence" value="ECO:0007669"/>
    <property type="project" value="TreeGrafter"/>
</dbReference>
<evidence type="ECO:0000313" key="3">
    <source>
        <dbReference type="Proteomes" id="UP000270296"/>
    </source>
</evidence>
<dbReference type="EMBL" id="UZAM01017901">
    <property type="protein sequence ID" value="VDP48735.1"/>
    <property type="molecule type" value="Genomic_DNA"/>
</dbReference>
<evidence type="ECO:0000313" key="2">
    <source>
        <dbReference type="EMBL" id="VDP48735.1"/>
    </source>
</evidence>
<proteinExistence type="predicted"/>
<gene>
    <name evidence="2" type="ORF">SBAD_LOCUS12469</name>
</gene>
<dbReference type="InterPro" id="IPR050278">
    <property type="entry name" value="Serine_Prot_S9B/DPPIV"/>
</dbReference>
<feature type="domain" description="Peptidase S9 prolyl oligopeptidase catalytic" evidence="1">
    <location>
        <begin position="137"/>
        <end position="222"/>
    </location>
</feature>
<dbReference type="InterPro" id="IPR029058">
    <property type="entry name" value="AB_hydrolase_fold"/>
</dbReference>
<dbReference type="Pfam" id="PF00326">
    <property type="entry name" value="Peptidase_S9"/>
    <property type="match status" value="2"/>
</dbReference>
<reference evidence="2 3" key="2">
    <citation type="submission" date="2018-11" db="EMBL/GenBank/DDBJ databases">
        <authorList>
            <consortium name="Pathogen Informatics"/>
        </authorList>
    </citation>
    <scope>NUCLEOTIDE SEQUENCE [LARGE SCALE GENOMIC DNA]</scope>
</reference>
<reference evidence="4" key="1">
    <citation type="submission" date="2016-06" db="UniProtKB">
        <authorList>
            <consortium name="WormBaseParasite"/>
        </authorList>
    </citation>
    <scope>IDENTIFICATION</scope>
</reference>